<organism evidence="8 9">
    <name type="scientific">Gloeothece verrucosa (strain PCC 7822)</name>
    <name type="common">Cyanothece sp. (strain PCC 7822)</name>
    <dbReference type="NCBI Taxonomy" id="497965"/>
    <lineage>
        <taxon>Bacteria</taxon>
        <taxon>Bacillati</taxon>
        <taxon>Cyanobacteriota</taxon>
        <taxon>Cyanophyceae</taxon>
        <taxon>Oscillatoriophycideae</taxon>
        <taxon>Chroococcales</taxon>
        <taxon>Aphanothecaceae</taxon>
        <taxon>Gloeothece</taxon>
        <taxon>Gloeothece verrucosa</taxon>
    </lineage>
</organism>
<dbReference type="GO" id="GO:0003924">
    <property type="term" value="F:GTPase activity"/>
    <property type="evidence" value="ECO:0007669"/>
    <property type="project" value="InterPro"/>
</dbReference>
<evidence type="ECO:0000256" key="4">
    <source>
        <dbReference type="ARBA" id="ARBA00023134"/>
    </source>
</evidence>
<dbReference type="InterPro" id="IPR045063">
    <property type="entry name" value="Dynamin_N"/>
</dbReference>
<keyword evidence="3" id="KW-0378">Hydrolase</keyword>
<evidence type="ECO:0000256" key="3">
    <source>
        <dbReference type="ARBA" id="ARBA00022801"/>
    </source>
</evidence>
<dbReference type="PANTHER" id="PTHR10465:SF0">
    <property type="entry name" value="SARCALUMENIN"/>
    <property type="match status" value="1"/>
</dbReference>
<sequence>MIEQLPQCANLQEPVNSLLELLHQESSLRAEQDTTAIATSLKKAISPQFEIVFAGAFSAGKSMLINALLERELLYSAEGHATGVECYIQYAEPDQERVVLTFLSEAEIREQINLICQRLDLNSPSNINSLDSLGMFREGCEKIIEKEGGESKSERAKQAQALKLLLEGFINNRDRIQTHHNATYSMEQFNFSNLTEAAGYARRGSNSAVLKRLEYYCNHPLLQDGNILVDLPGIDAPVKRDAELTYRKIEHPDTSAVVCVLKPASEGDMTTEETELLEKMKTNPSIRDRVFYDFNRIDQTWYNEQLNQRLKTLIQTQFQGCRVYPTSALLGFWGTQVKHHTSGKDRFGLDTLFAESVKSLGGQENTPQFVNEFNNYCANSRKLLNTSFRVDVKSYETPNENYVRILSEWGNPLLDQLIGDSGIEEFRSAITRYLTEEKRPQLFASLADDLQPLCISLRKHYLDNWRELDSQPREIDAMKKLELEKLSQELQEVGKEFSDHIAEEVNHIIVNADPVFEDDFGKLKAKMVTRLDELLQTFSVKNAYRRATKSHSRNSTAPLMAILVEALYYLANELEDLLVAECEELVTRFCQRLLNGIRKADFYRKLYRLLGNDGGIEKQLKEIEIKLFHGLVNEARTECDRYVRESPRFYDEGTFSIYQFRQTLQQTSQGYDCESMVSAEPAIRQLLKLDFEPKLSATIRQNFRQTINNTLKTQLLPMAEKQANDILQEYDAARAFLEQSLEKEAEEKIARNARLQEGIKGKIDLYNKAVWGINLCLEAALPPELFREHQLPIISDDYCRGVEEIKAELVS</sequence>
<dbReference type="GO" id="GO:0016020">
    <property type="term" value="C:membrane"/>
    <property type="evidence" value="ECO:0007669"/>
    <property type="project" value="UniProtKB-SubCell"/>
</dbReference>
<protein>
    <recommendedName>
        <fullName evidence="7">Dynamin N-terminal domain-containing protein</fullName>
    </recommendedName>
</protein>
<evidence type="ECO:0000256" key="5">
    <source>
        <dbReference type="ARBA" id="ARBA00023136"/>
    </source>
</evidence>
<dbReference type="InterPro" id="IPR027094">
    <property type="entry name" value="Mitofusin_fam"/>
</dbReference>
<evidence type="ECO:0000313" key="9">
    <source>
        <dbReference type="Proteomes" id="UP000008206"/>
    </source>
</evidence>
<keyword evidence="2" id="KW-0547">Nucleotide-binding</keyword>
<dbReference type="SUPFAM" id="SSF52540">
    <property type="entry name" value="P-loop containing nucleoside triphosphate hydrolases"/>
    <property type="match status" value="1"/>
</dbReference>
<dbReference type="Proteomes" id="UP000008206">
    <property type="component" value="Chromosome"/>
</dbReference>
<keyword evidence="4" id="KW-0342">GTP-binding</keyword>
<proteinExistence type="predicted"/>
<dbReference type="OrthoDB" id="5477114at2"/>
<reference evidence="9" key="1">
    <citation type="journal article" date="2011" name="MBio">
        <title>Novel metabolic attributes of the genus Cyanothece, comprising a group of unicellular nitrogen-fixing Cyanobacteria.</title>
        <authorList>
            <person name="Bandyopadhyay A."/>
            <person name="Elvitigala T."/>
            <person name="Welsh E."/>
            <person name="Stockel J."/>
            <person name="Liberton M."/>
            <person name="Min H."/>
            <person name="Sherman L.A."/>
            <person name="Pakrasi H.B."/>
        </authorList>
    </citation>
    <scope>NUCLEOTIDE SEQUENCE [LARGE SCALE GENOMIC DNA]</scope>
    <source>
        <strain evidence="9">PCC 7822</strain>
    </source>
</reference>
<feature type="domain" description="Dynamin N-terminal" evidence="7">
    <location>
        <begin position="51"/>
        <end position="281"/>
    </location>
</feature>
<dbReference type="AlphaFoldDB" id="E0UJ43"/>
<keyword evidence="9" id="KW-1185">Reference proteome</keyword>
<dbReference type="STRING" id="497965.Cyan7822_3812"/>
<evidence type="ECO:0000313" key="8">
    <source>
        <dbReference type="EMBL" id="ADN15746.1"/>
    </source>
</evidence>
<dbReference type="GO" id="GO:0005525">
    <property type="term" value="F:GTP binding"/>
    <property type="evidence" value="ECO:0007669"/>
    <property type="project" value="UniProtKB-KW"/>
</dbReference>
<dbReference type="RefSeq" id="WP_013323814.1">
    <property type="nucleotide sequence ID" value="NC_014501.1"/>
</dbReference>
<keyword evidence="6" id="KW-0175">Coiled coil</keyword>
<dbReference type="KEGG" id="cyj:Cyan7822_3812"/>
<dbReference type="Pfam" id="PF00350">
    <property type="entry name" value="Dynamin_N"/>
    <property type="match status" value="1"/>
</dbReference>
<dbReference type="HOGENOM" id="CLU_348777_0_0_3"/>
<comment type="subcellular location">
    <subcellularLocation>
        <location evidence="1">Membrane</location>
    </subcellularLocation>
</comment>
<dbReference type="Gene3D" id="3.40.50.300">
    <property type="entry name" value="P-loop containing nucleotide triphosphate hydrolases"/>
    <property type="match status" value="1"/>
</dbReference>
<keyword evidence="5" id="KW-0472">Membrane</keyword>
<evidence type="ECO:0000259" key="7">
    <source>
        <dbReference type="Pfam" id="PF00350"/>
    </source>
</evidence>
<accession>E0UJ43</accession>
<evidence type="ECO:0000256" key="1">
    <source>
        <dbReference type="ARBA" id="ARBA00004370"/>
    </source>
</evidence>
<dbReference type="PANTHER" id="PTHR10465">
    <property type="entry name" value="TRANSMEMBRANE GTPASE FZO1"/>
    <property type="match status" value="1"/>
</dbReference>
<dbReference type="EMBL" id="CP002198">
    <property type="protein sequence ID" value="ADN15746.1"/>
    <property type="molecule type" value="Genomic_DNA"/>
</dbReference>
<name>E0UJ43_GLOV7</name>
<evidence type="ECO:0000256" key="2">
    <source>
        <dbReference type="ARBA" id="ARBA00022741"/>
    </source>
</evidence>
<dbReference type="InterPro" id="IPR027417">
    <property type="entry name" value="P-loop_NTPase"/>
</dbReference>
<feature type="coiled-coil region" evidence="6">
    <location>
        <begin position="727"/>
        <end position="758"/>
    </location>
</feature>
<dbReference type="eggNOG" id="COG0699">
    <property type="taxonomic scope" value="Bacteria"/>
</dbReference>
<evidence type="ECO:0000256" key="6">
    <source>
        <dbReference type="SAM" id="Coils"/>
    </source>
</evidence>
<gene>
    <name evidence="8" type="ordered locus">Cyan7822_3812</name>
</gene>